<accession>A0A6I6CYU6</accession>
<evidence type="ECO:0000256" key="3">
    <source>
        <dbReference type="ARBA" id="ARBA00022884"/>
    </source>
</evidence>
<comment type="function">
    <text evidence="6">Involved in transcription antitermination. Required for transcription of ribosomal RNA (rRNA) genes. Binds specifically to the boxA antiterminator sequence of the ribosomal RNA (rrn) operons.</text>
</comment>
<keyword evidence="3 6" id="KW-0694">RNA-binding</keyword>
<gene>
    <name evidence="6 9" type="primary">nusB</name>
    <name evidence="9" type="ORF">GM160_02305</name>
</gene>
<evidence type="ECO:0000256" key="6">
    <source>
        <dbReference type="HAMAP-Rule" id="MF_00073"/>
    </source>
</evidence>
<keyword evidence="10" id="KW-1185">Reference proteome</keyword>
<dbReference type="PANTHER" id="PTHR11078">
    <property type="entry name" value="N UTILIZATION SUBSTANCE PROTEIN B-RELATED"/>
    <property type="match status" value="1"/>
</dbReference>
<evidence type="ECO:0000256" key="7">
    <source>
        <dbReference type="SAM" id="MobiDB-lite"/>
    </source>
</evidence>
<dbReference type="NCBIfam" id="TIGR01951">
    <property type="entry name" value="nusB"/>
    <property type="match status" value="1"/>
</dbReference>
<dbReference type="Proteomes" id="UP000427716">
    <property type="component" value="Chromosome"/>
</dbReference>
<reference evidence="9 10" key="1">
    <citation type="submission" date="2019-11" db="EMBL/GenBank/DDBJ databases">
        <authorList>
            <person name="Zhang J."/>
            <person name="Sun C."/>
        </authorList>
    </citation>
    <scope>NUCLEOTIDE SEQUENCE [LARGE SCALE GENOMIC DNA]</scope>
    <source>
        <strain evidence="10">sp2</strain>
    </source>
</reference>
<dbReference type="GO" id="GO:0006353">
    <property type="term" value="P:DNA-templated transcription termination"/>
    <property type="evidence" value="ECO:0007669"/>
    <property type="project" value="UniProtKB-UniRule"/>
</dbReference>
<evidence type="ECO:0000313" key="10">
    <source>
        <dbReference type="Proteomes" id="UP000427716"/>
    </source>
</evidence>
<evidence type="ECO:0000256" key="1">
    <source>
        <dbReference type="ARBA" id="ARBA00005952"/>
    </source>
</evidence>
<organism evidence="9 10">
    <name type="scientific">Guyparkeria halophila</name>
    <dbReference type="NCBI Taxonomy" id="47960"/>
    <lineage>
        <taxon>Bacteria</taxon>
        <taxon>Pseudomonadati</taxon>
        <taxon>Pseudomonadota</taxon>
        <taxon>Gammaproteobacteria</taxon>
        <taxon>Chromatiales</taxon>
        <taxon>Thioalkalibacteraceae</taxon>
        <taxon>Guyparkeria</taxon>
    </lineage>
</organism>
<dbReference type="Gene3D" id="1.10.940.10">
    <property type="entry name" value="NusB-like"/>
    <property type="match status" value="1"/>
</dbReference>
<dbReference type="Pfam" id="PF01029">
    <property type="entry name" value="NusB"/>
    <property type="match status" value="1"/>
</dbReference>
<keyword evidence="2 6" id="KW-0889">Transcription antitermination</keyword>
<keyword evidence="5 6" id="KW-0804">Transcription</keyword>
<dbReference type="EMBL" id="CP046415">
    <property type="protein sequence ID" value="QGT77818.1"/>
    <property type="molecule type" value="Genomic_DNA"/>
</dbReference>
<dbReference type="InterPro" id="IPR006027">
    <property type="entry name" value="NusB_RsmB_TIM44"/>
</dbReference>
<dbReference type="GO" id="GO:0031564">
    <property type="term" value="P:transcription antitermination"/>
    <property type="evidence" value="ECO:0007669"/>
    <property type="project" value="UniProtKB-KW"/>
</dbReference>
<dbReference type="GO" id="GO:0005829">
    <property type="term" value="C:cytosol"/>
    <property type="evidence" value="ECO:0007669"/>
    <property type="project" value="TreeGrafter"/>
</dbReference>
<evidence type="ECO:0000256" key="4">
    <source>
        <dbReference type="ARBA" id="ARBA00023015"/>
    </source>
</evidence>
<name>A0A6I6CYU6_9GAMM</name>
<dbReference type="HAMAP" id="MF_00073">
    <property type="entry name" value="NusB"/>
    <property type="match status" value="1"/>
</dbReference>
<evidence type="ECO:0000313" key="9">
    <source>
        <dbReference type="EMBL" id="QGT77818.1"/>
    </source>
</evidence>
<feature type="region of interest" description="Disordered" evidence="7">
    <location>
        <begin position="1"/>
        <end position="43"/>
    </location>
</feature>
<feature type="compositionally biased region" description="Basic and acidic residues" evidence="7">
    <location>
        <begin position="9"/>
        <end position="23"/>
    </location>
</feature>
<evidence type="ECO:0000256" key="5">
    <source>
        <dbReference type="ARBA" id="ARBA00023163"/>
    </source>
</evidence>
<dbReference type="InterPro" id="IPR011605">
    <property type="entry name" value="NusB_fam"/>
</dbReference>
<dbReference type="AlphaFoldDB" id="A0A6I6CYU6"/>
<dbReference type="SUPFAM" id="SSF48013">
    <property type="entry name" value="NusB-like"/>
    <property type="match status" value="1"/>
</dbReference>
<keyword evidence="4 6" id="KW-0805">Transcription regulation</keyword>
<comment type="similarity">
    <text evidence="1 6">Belongs to the NusB family.</text>
</comment>
<dbReference type="KEGG" id="ghl:GM160_02305"/>
<evidence type="ECO:0000256" key="2">
    <source>
        <dbReference type="ARBA" id="ARBA00022814"/>
    </source>
</evidence>
<proteinExistence type="inferred from homology"/>
<dbReference type="PANTHER" id="PTHR11078:SF3">
    <property type="entry name" value="ANTITERMINATION NUSB DOMAIN-CONTAINING PROTEIN"/>
    <property type="match status" value="1"/>
</dbReference>
<dbReference type="GO" id="GO:0003723">
    <property type="term" value="F:RNA binding"/>
    <property type="evidence" value="ECO:0007669"/>
    <property type="project" value="UniProtKB-UniRule"/>
</dbReference>
<dbReference type="RefSeq" id="WP_156227831.1">
    <property type="nucleotide sequence ID" value="NZ_CP046415.1"/>
</dbReference>
<dbReference type="InterPro" id="IPR035926">
    <property type="entry name" value="NusB-like_sf"/>
</dbReference>
<sequence>MIKQFPQDEPTRGDRSEDARGSEDAPSARGAKSSPARKQRRWARERAAQGLYQQLMNPIPVDQLEAQFMEDAFMLRIDLELFRRILRGVEQHAAELDSAIEPHLDRPVHELDPIEHAILRLGAFELMHMLETPRAIVINEAVELAKRFGATDGHRYVNGVLDRLADRARPTEPRRRD</sequence>
<feature type="domain" description="NusB/RsmB/TIM44" evidence="8">
    <location>
        <begin position="43"/>
        <end position="165"/>
    </location>
</feature>
<evidence type="ECO:0000259" key="8">
    <source>
        <dbReference type="Pfam" id="PF01029"/>
    </source>
</evidence>
<protein>
    <recommendedName>
        <fullName evidence="6">Transcription antitermination protein NusB</fullName>
    </recommendedName>
    <alternativeName>
        <fullName evidence="6">Antitermination factor NusB</fullName>
    </alternativeName>
</protein>